<dbReference type="GeneID" id="19967609"/>
<dbReference type="EMBL" id="KB822711">
    <property type="protein sequence ID" value="ETN46086.1"/>
    <property type="molecule type" value="Genomic_DNA"/>
</dbReference>
<proteinExistence type="predicted"/>
<protein>
    <recommendedName>
        <fullName evidence="3">F-box domain-containing protein</fullName>
    </recommendedName>
</protein>
<name>W2SBH3_CYPE1</name>
<accession>W2SBH3</accession>
<dbReference type="AlphaFoldDB" id="W2SBH3"/>
<organism evidence="1 2">
    <name type="scientific">Cyphellophora europaea (strain CBS 101466)</name>
    <name type="common">Phialophora europaea</name>
    <dbReference type="NCBI Taxonomy" id="1220924"/>
    <lineage>
        <taxon>Eukaryota</taxon>
        <taxon>Fungi</taxon>
        <taxon>Dikarya</taxon>
        <taxon>Ascomycota</taxon>
        <taxon>Pezizomycotina</taxon>
        <taxon>Eurotiomycetes</taxon>
        <taxon>Chaetothyriomycetidae</taxon>
        <taxon>Chaetothyriales</taxon>
        <taxon>Cyphellophoraceae</taxon>
        <taxon>Cyphellophora</taxon>
    </lineage>
</organism>
<dbReference type="PANTHER" id="PTHR38790:SF4">
    <property type="entry name" value="2EXR DOMAIN-CONTAINING PROTEIN"/>
    <property type="match status" value="1"/>
</dbReference>
<evidence type="ECO:0000313" key="1">
    <source>
        <dbReference type="EMBL" id="ETN46086.1"/>
    </source>
</evidence>
<sequence length="255" mass="29778">MSTLSATACAKAVSRCRRLHGFFFLDLPKQVRLSIYHELFAGNTLKVCSWLKTYEGEFAAGERCQILLTCSKILSEACGHFYFHNRFEFTSQSSICYFTWHDVHPAKWANITAIVLTKTELLPDFKKHVGKFSNLRRLTIDAPSEFRLRVPKRPRKCDHIRFVRFILSRHTYVVSINPHLYMERKWEACLTVQLVLGNGHEEIMLVNLDRMSVWHDVYPVPTETFDHTLIVPSAGDPDAELWVERERFVGEEEWQ</sequence>
<dbReference type="HOGENOM" id="CLU_1089977_0_0_1"/>
<dbReference type="PANTHER" id="PTHR38790">
    <property type="entry name" value="2EXR DOMAIN-CONTAINING PROTEIN-RELATED"/>
    <property type="match status" value="1"/>
</dbReference>
<reference evidence="1 2" key="1">
    <citation type="submission" date="2013-03" db="EMBL/GenBank/DDBJ databases">
        <title>The Genome Sequence of Phialophora europaea CBS 101466.</title>
        <authorList>
            <consortium name="The Broad Institute Genomics Platform"/>
            <person name="Cuomo C."/>
            <person name="de Hoog S."/>
            <person name="Gorbushina A."/>
            <person name="Walker B."/>
            <person name="Young S.K."/>
            <person name="Zeng Q."/>
            <person name="Gargeya S."/>
            <person name="Fitzgerald M."/>
            <person name="Haas B."/>
            <person name="Abouelleil A."/>
            <person name="Allen A.W."/>
            <person name="Alvarado L."/>
            <person name="Arachchi H.M."/>
            <person name="Berlin A.M."/>
            <person name="Chapman S.B."/>
            <person name="Gainer-Dewar J."/>
            <person name="Goldberg J."/>
            <person name="Griggs A."/>
            <person name="Gujja S."/>
            <person name="Hansen M."/>
            <person name="Howarth C."/>
            <person name="Imamovic A."/>
            <person name="Ireland A."/>
            <person name="Larimer J."/>
            <person name="McCowan C."/>
            <person name="Murphy C."/>
            <person name="Pearson M."/>
            <person name="Poon T.W."/>
            <person name="Priest M."/>
            <person name="Roberts A."/>
            <person name="Saif S."/>
            <person name="Shea T."/>
            <person name="Sisk P."/>
            <person name="Sykes S."/>
            <person name="Wortman J."/>
            <person name="Nusbaum C."/>
            <person name="Birren B."/>
        </authorList>
    </citation>
    <scope>NUCLEOTIDE SEQUENCE [LARGE SCALE GENOMIC DNA]</scope>
    <source>
        <strain evidence="1 2">CBS 101466</strain>
    </source>
</reference>
<dbReference type="RefSeq" id="XP_008710798.1">
    <property type="nucleotide sequence ID" value="XM_008712576.1"/>
</dbReference>
<evidence type="ECO:0008006" key="3">
    <source>
        <dbReference type="Google" id="ProtNLM"/>
    </source>
</evidence>
<gene>
    <name evidence="1" type="ORF">HMPREF1541_00270</name>
</gene>
<evidence type="ECO:0000313" key="2">
    <source>
        <dbReference type="Proteomes" id="UP000030752"/>
    </source>
</evidence>
<dbReference type="InParanoid" id="W2SBH3"/>
<keyword evidence="2" id="KW-1185">Reference proteome</keyword>
<dbReference type="OrthoDB" id="10316807at2759"/>
<dbReference type="VEuPathDB" id="FungiDB:HMPREF1541_00270"/>
<dbReference type="Proteomes" id="UP000030752">
    <property type="component" value="Unassembled WGS sequence"/>
</dbReference>